<reference evidence="2" key="1">
    <citation type="journal article" date="2007" name="Plant Cell">
        <title>Dothideomycete-plant interactions illuminated by genome sequencing and EST analysis of the wheat pathogen Stagonospora nodorum.</title>
        <authorList>
            <person name="Hane J.K."/>
            <person name="Lowe R.G."/>
            <person name="Solomon P.S."/>
            <person name="Tan K.C."/>
            <person name="Schoch C.L."/>
            <person name="Spatafora J.W."/>
            <person name="Crous P.W."/>
            <person name="Kodira C."/>
            <person name="Birren B.W."/>
            <person name="Galagan J.E."/>
            <person name="Torriani S.F."/>
            <person name="McDonald B.A."/>
            <person name="Oliver R.P."/>
        </authorList>
    </citation>
    <scope>NUCLEOTIDE SEQUENCE [LARGE SCALE GENOMIC DNA]</scope>
    <source>
        <strain evidence="2">SN15 / ATCC MYA-4574 / FGSC 10173</strain>
    </source>
</reference>
<proteinExistence type="predicted"/>
<gene>
    <name evidence="1" type="ORF">SNOG_20121</name>
</gene>
<organism evidence="1 2">
    <name type="scientific">Phaeosphaeria nodorum (strain SN15 / ATCC MYA-4574 / FGSC 10173)</name>
    <name type="common">Glume blotch fungus</name>
    <name type="synonym">Parastagonospora nodorum</name>
    <dbReference type="NCBI Taxonomy" id="321614"/>
    <lineage>
        <taxon>Eukaryota</taxon>
        <taxon>Fungi</taxon>
        <taxon>Dikarya</taxon>
        <taxon>Ascomycota</taxon>
        <taxon>Pezizomycotina</taxon>
        <taxon>Dothideomycetes</taxon>
        <taxon>Pleosporomycetidae</taxon>
        <taxon>Pleosporales</taxon>
        <taxon>Pleosporineae</taxon>
        <taxon>Phaeosphaeriaceae</taxon>
        <taxon>Parastagonospora</taxon>
    </lineage>
</organism>
<dbReference type="InParanoid" id="A9JXB7"/>
<dbReference type="AlphaFoldDB" id="A9JXB7"/>
<dbReference type="GeneID" id="5978608"/>
<dbReference type="RefSeq" id="XP_001801700.1">
    <property type="nucleotide sequence ID" value="XM_001801648.1"/>
</dbReference>
<name>A9JXB7_PHANO</name>
<dbReference type="EMBL" id="CH445343">
    <property type="protein sequence ID" value="EDP89807.1"/>
    <property type="molecule type" value="Genomic_DNA"/>
</dbReference>
<accession>A9JXB7</accession>
<dbReference type="Proteomes" id="UP000001055">
    <property type="component" value="Unassembled WGS sequence"/>
</dbReference>
<evidence type="ECO:0000313" key="2">
    <source>
        <dbReference type="Proteomes" id="UP000001055"/>
    </source>
</evidence>
<dbReference type="KEGG" id="pno:SNOG_20121"/>
<sequence length="60" mass="6622">MHLQTTVEAIYQMARIVAEPKLHVFRIPLVDTIVCYSPGASLISTPTAVWQGACTHDLNL</sequence>
<protein>
    <submittedName>
        <fullName evidence="1">Uncharacterized protein</fullName>
    </submittedName>
</protein>
<evidence type="ECO:0000313" key="1">
    <source>
        <dbReference type="EMBL" id="EDP89807.1"/>
    </source>
</evidence>